<keyword evidence="5" id="KW-0472">Membrane</keyword>
<evidence type="ECO:0000256" key="2">
    <source>
        <dbReference type="ARBA" id="ARBA00008854"/>
    </source>
</evidence>
<keyword evidence="4" id="KW-1133">Transmembrane helix</keyword>
<comment type="similarity">
    <text evidence="2">Belongs to the LemA family.</text>
</comment>
<dbReference type="Pfam" id="PF04011">
    <property type="entry name" value="LemA"/>
    <property type="match status" value="1"/>
</dbReference>
<evidence type="ECO:0000313" key="7">
    <source>
        <dbReference type="EMBL" id="WPY00972.1"/>
    </source>
</evidence>
<reference evidence="7 8" key="1">
    <citation type="submission" date="2022-10" db="EMBL/GenBank/DDBJ databases">
        <title>Host association and intracellularity evolved multiple times independently in the Rickettsiales.</title>
        <authorList>
            <person name="Castelli M."/>
            <person name="Nardi T."/>
            <person name="Gammuto L."/>
            <person name="Bellinzona G."/>
            <person name="Sabaneyeva E."/>
            <person name="Potekhin A."/>
            <person name="Serra V."/>
            <person name="Petroni G."/>
            <person name="Sassera D."/>
        </authorList>
    </citation>
    <scope>NUCLEOTIDE SEQUENCE [LARGE SCALE GENOMIC DNA]</scope>
    <source>
        <strain evidence="7 8">Kr 154-4</strain>
    </source>
</reference>
<comment type="subcellular location">
    <subcellularLocation>
        <location evidence="1">Membrane</location>
        <topology evidence="1">Single-pass membrane protein</topology>
    </subcellularLocation>
</comment>
<dbReference type="InterPro" id="IPR007156">
    <property type="entry name" value="MamQ_LemA"/>
</dbReference>
<dbReference type="RefSeq" id="WP_323737790.1">
    <property type="nucleotide sequence ID" value="NZ_CP112932.1"/>
</dbReference>
<keyword evidence="6" id="KW-0175">Coiled coil</keyword>
<evidence type="ECO:0000256" key="6">
    <source>
        <dbReference type="SAM" id="Coils"/>
    </source>
</evidence>
<accession>A0ABZ0UV57</accession>
<dbReference type="Proteomes" id="UP001326613">
    <property type="component" value="Chromosome"/>
</dbReference>
<name>A0ABZ0UV57_9RICK</name>
<dbReference type="SUPFAM" id="SSF140478">
    <property type="entry name" value="LemA-like"/>
    <property type="match status" value="1"/>
</dbReference>
<organism evidence="7 8">
    <name type="scientific">Candidatus Trichorickettsia mobilis</name>
    <dbReference type="NCBI Taxonomy" id="1346319"/>
    <lineage>
        <taxon>Bacteria</taxon>
        <taxon>Pseudomonadati</taxon>
        <taxon>Pseudomonadota</taxon>
        <taxon>Alphaproteobacteria</taxon>
        <taxon>Rickettsiales</taxon>
        <taxon>Rickettsiaceae</taxon>
        <taxon>Rickettsieae</taxon>
        <taxon>Candidatus Trichorickettsia</taxon>
    </lineage>
</organism>
<dbReference type="InterPro" id="IPR023353">
    <property type="entry name" value="LemA-like_dom_sf"/>
</dbReference>
<evidence type="ECO:0000313" key="8">
    <source>
        <dbReference type="Proteomes" id="UP001326613"/>
    </source>
</evidence>
<dbReference type="PANTHER" id="PTHR34478">
    <property type="entry name" value="PROTEIN LEMA"/>
    <property type="match status" value="1"/>
</dbReference>
<keyword evidence="8" id="KW-1185">Reference proteome</keyword>
<dbReference type="EMBL" id="CP112932">
    <property type="protein sequence ID" value="WPY00972.1"/>
    <property type="molecule type" value="Genomic_DNA"/>
</dbReference>
<proteinExistence type="inferred from homology"/>
<evidence type="ECO:0000256" key="3">
    <source>
        <dbReference type="ARBA" id="ARBA00022692"/>
    </source>
</evidence>
<dbReference type="PANTHER" id="PTHR34478:SF2">
    <property type="entry name" value="MEMBRANE PROTEIN"/>
    <property type="match status" value="1"/>
</dbReference>
<evidence type="ECO:0000256" key="5">
    <source>
        <dbReference type="ARBA" id="ARBA00023136"/>
    </source>
</evidence>
<dbReference type="Gene3D" id="1.20.1440.20">
    <property type="entry name" value="LemA-like domain"/>
    <property type="match status" value="1"/>
</dbReference>
<protein>
    <submittedName>
        <fullName evidence="7">LemA family protein</fullName>
    </submittedName>
</protein>
<keyword evidence="3" id="KW-0812">Transmembrane</keyword>
<evidence type="ECO:0000256" key="1">
    <source>
        <dbReference type="ARBA" id="ARBA00004167"/>
    </source>
</evidence>
<evidence type="ECO:0000256" key="4">
    <source>
        <dbReference type="ARBA" id="ARBA00022989"/>
    </source>
</evidence>
<sequence length="197" mass="21941">MNKVTLAVIASVIILILSAIGSYNSLISHDEAVKREWGNLESTLQRRLDLIPNLVQTVKAYSTYESETLQKVVEARANATAVKIDASSLDNPEALQKYQQAQNQLSGSLTKLLAIAENYPDLKASETYRDLLAQLEGTENRINVARQNYNNEVKEYNYALRQFPGSLINKSFLNLTTKDSFAAEAEARTVPKVNFGK</sequence>
<feature type="coiled-coil region" evidence="6">
    <location>
        <begin position="128"/>
        <end position="155"/>
    </location>
</feature>
<gene>
    <name evidence="7" type="ORF">Trichorick_00862</name>
</gene>